<dbReference type="RefSeq" id="WP_262995807.1">
    <property type="nucleotide sequence ID" value="NZ_JAOTJC010000013.1"/>
</dbReference>
<evidence type="ECO:0000256" key="5">
    <source>
        <dbReference type="ARBA" id="ARBA00023002"/>
    </source>
</evidence>
<keyword evidence="2" id="KW-0479">Metal-binding</keyword>
<evidence type="ECO:0000313" key="8">
    <source>
        <dbReference type="EMBL" id="MCU7555789.1"/>
    </source>
</evidence>
<dbReference type="Proteomes" id="UP001209257">
    <property type="component" value="Unassembled WGS sequence"/>
</dbReference>
<organism evidence="8 9">
    <name type="scientific">Alteromonas salexigens</name>
    <dbReference type="NCBI Taxonomy" id="2982530"/>
    <lineage>
        <taxon>Bacteria</taxon>
        <taxon>Pseudomonadati</taxon>
        <taxon>Pseudomonadota</taxon>
        <taxon>Gammaproteobacteria</taxon>
        <taxon>Alteromonadales</taxon>
        <taxon>Alteromonadaceae</taxon>
        <taxon>Alteromonas/Salinimonas group</taxon>
        <taxon>Alteromonas</taxon>
    </lineage>
</organism>
<keyword evidence="6" id="KW-0408">Iron</keyword>
<keyword evidence="4" id="KW-0223">Dioxygenase</keyword>
<protein>
    <submittedName>
        <fullName evidence="8">2OG-Fe(II) oxygenase</fullName>
    </submittedName>
</protein>
<accession>A0ABT2VRW1</accession>
<sequence>MSAIAVAPQSADISSSDTAVFARIASGLRENGYAIVENALPESLQTVLRLSQAQLSQADYHMGGIGRQSGFQRIEDIRNDGVCWIDGATGGGKAWLNWTESLRQHLNRQLFMGLFSFESHFAHYPPGHFYKTHYDAFRGQGNRVVSLVTYLNESWSEADGGELVVYRDDNDTAGIPVLPKPGTLVAFLSEEFPHEVLPARRDRYSVAGWFRMNTSSADVVDPPR</sequence>
<dbReference type="PANTHER" id="PTHR12907:SF26">
    <property type="entry name" value="HIF PROLYL HYDROXYLASE, ISOFORM C"/>
    <property type="match status" value="1"/>
</dbReference>
<comment type="cofactor">
    <cofactor evidence="1">
        <name>L-ascorbate</name>
        <dbReference type="ChEBI" id="CHEBI:38290"/>
    </cofactor>
</comment>
<keyword evidence="3" id="KW-0847">Vitamin C</keyword>
<dbReference type="SMART" id="SM00702">
    <property type="entry name" value="P4Hc"/>
    <property type="match status" value="1"/>
</dbReference>
<evidence type="ECO:0000259" key="7">
    <source>
        <dbReference type="PROSITE" id="PS51471"/>
    </source>
</evidence>
<comment type="caution">
    <text evidence="8">The sequence shown here is derived from an EMBL/GenBank/DDBJ whole genome shotgun (WGS) entry which is preliminary data.</text>
</comment>
<dbReference type="InterPro" id="IPR005123">
    <property type="entry name" value="Oxoglu/Fe-dep_dioxygenase_dom"/>
</dbReference>
<dbReference type="EMBL" id="JAOTJC010000013">
    <property type="protein sequence ID" value="MCU7555789.1"/>
    <property type="molecule type" value="Genomic_DNA"/>
</dbReference>
<dbReference type="InterPro" id="IPR044862">
    <property type="entry name" value="Pro_4_hyd_alph_FE2OG_OXY"/>
</dbReference>
<gene>
    <name evidence="8" type="ORF">OCL06_14445</name>
</gene>
<evidence type="ECO:0000256" key="2">
    <source>
        <dbReference type="ARBA" id="ARBA00022723"/>
    </source>
</evidence>
<evidence type="ECO:0000256" key="3">
    <source>
        <dbReference type="ARBA" id="ARBA00022896"/>
    </source>
</evidence>
<name>A0ABT2VRW1_9ALTE</name>
<proteinExistence type="predicted"/>
<feature type="domain" description="Fe2OG dioxygenase" evidence="7">
    <location>
        <begin position="110"/>
        <end position="212"/>
    </location>
</feature>
<keyword evidence="9" id="KW-1185">Reference proteome</keyword>
<evidence type="ECO:0000313" key="9">
    <source>
        <dbReference type="Proteomes" id="UP001209257"/>
    </source>
</evidence>
<dbReference type="Pfam" id="PF13640">
    <property type="entry name" value="2OG-FeII_Oxy_3"/>
    <property type="match status" value="1"/>
</dbReference>
<dbReference type="InterPro" id="IPR051559">
    <property type="entry name" value="HIF_prolyl_hydroxylases"/>
</dbReference>
<evidence type="ECO:0000256" key="1">
    <source>
        <dbReference type="ARBA" id="ARBA00001961"/>
    </source>
</evidence>
<dbReference type="PROSITE" id="PS51471">
    <property type="entry name" value="FE2OG_OXY"/>
    <property type="match status" value="1"/>
</dbReference>
<evidence type="ECO:0000256" key="6">
    <source>
        <dbReference type="ARBA" id="ARBA00023004"/>
    </source>
</evidence>
<reference evidence="9" key="1">
    <citation type="submission" date="2023-07" db="EMBL/GenBank/DDBJ databases">
        <title>Study on multiphase classification of strain Alteromonas salexigens isolated from the Yellow Sea.</title>
        <authorList>
            <person name="Sun L."/>
        </authorList>
    </citation>
    <scope>NUCLEOTIDE SEQUENCE [LARGE SCALE GENOMIC DNA]</scope>
    <source>
        <strain evidence="9">ASW11-19</strain>
    </source>
</reference>
<dbReference type="Gene3D" id="2.60.120.620">
    <property type="entry name" value="q2cbj1_9rhob like domain"/>
    <property type="match status" value="1"/>
</dbReference>
<dbReference type="InterPro" id="IPR006620">
    <property type="entry name" value="Pro_4_hyd_alph"/>
</dbReference>
<dbReference type="PANTHER" id="PTHR12907">
    <property type="entry name" value="EGL NINE HOMOLOG-RELATED"/>
    <property type="match status" value="1"/>
</dbReference>
<evidence type="ECO:0000256" key="4">
    <source>
        <dbReference type="ARBA" id="ARBA00022964"/>
    </source>
</evidence>
<keyword evidence="5" id="KW-0560">Oxidoreductase</keyword>